<evidence type="ECO:0000256" key="1">
    <source>
        <dbReference type="ARBA" id="ARBA00004141"/>
    </source>
</evidence>
<feature type="transmembrane region" description="Helical" evidence="5">
    <location>
        <begin position="77"/>
        <end position="98"/>
    </location>
</feature>
<dbReference type="PIRSF" id="PIRSF033913">
    <property type="entry name" value="S-S_format_DsbB"/>
    <property type="match status" value="1"/>
</dbReference>
<evidence type="ECO:0000256" key="5">
    <source>
        <dbReference type="SAM" id="Phobius"/>
    </source>
</evidence>
<evidence type="ECO:0000313" key="7">
    <source>
        <dbReference type="Proteomes" id="UP000273675"/>
    </source>
</evidence>
<dbReference type="Proteomes" id="UP000273675">
    <property type="component" value="Unassembled WGS sequence"/>
</dbReference>
<evidence type="ECO:0000256" key="4">
    <source>
        <dbReference type="ARBA" id="ARBA00023136"/>
    </source>
</evidence>
<dbReference type="InterPro" id="IPR003752">
    <property type="entry name" value="DiS_bond_form_DsbB/BdbC"/>
</dbReference>
<comment type="caution">
    <text evidence="6">The sequence shown here is derived from an EMBL/GenBank/DDBJ whole genome shotgun (WGS) entry which is preliminary data.</text>
</comment>
<dbReference type="Pfam" id="PF02600">
    <property type="entry name" value="DsbB"/>
    <property type="match status" value="1"/>
</dbReference>
<keyword evidence="3 5" id="KW-1133">Transmembrane helix</keyword>
<evidence type="ECO:0000256" key="3">
    <source>
        <dbReference type="ARBA" id="ARBA00022989"/>
    </source>
</evidence>
<accession>A0A495CYA9</accession>
<feature type="transmembrane region" description="Helical" evidence="5">
    <location>
        <begin position="144"/>
        <end position="171"/>
    </location>
</feature>
<organism evidence="6 7">
    <name type="scientific">Maricaulis maris</name>
    <dbReference type="NCBI Taxonomy" id="74318"/>
    <lineage>
        <taxon>Bacteria</taxon>
        <taxon>Pseudomonadati</taxon>
        <taxon>Pseudomonadota</taxon>
        <taxon>Alphaproteobacteria</taxon>
        <taxon>Maricaulales</taxon>
        <taxon>Maricaulaceae</taxon>
        <taxon>Maricaulis</taxon>
    </lineage>
</organism>
<dbReference type="AlphaFoldDB" id="A0A495CYA9"/>
<comment type="subcellular location">
    <subcellularLocation>
        <location evidence="1">Membrane</location>
        <topology evidence="1">Multi-pass membrane protein</topology>
    </subcellularLocation>
</comment>
<dbReference type="GO" id="GO:0015035">
    <property type="term" value="F:protein-disulfide reductase activity"/>
    <property type="evidence" value="ECO:0007669"/>
    <property type="project" value="InterPro"/>
</dbReference>
<keyword evidence="4 5" id="KW-0472">Membrane</keyword>
<proteinExistence type="predicted"/>
<sequence length="176" mass="18841">MMHFMNPVLSQFPLTRWPLLLAGGSLALMLGAWGFEYIGGYEPCALCYDQRHIHMTVIALGLVSGIALILRPSLAKFAPWMIFVIAAVLIYSAGFAGWHAGVEYKWWDGPETCTTSGGIPEVDLSCILNGTDCGPIVLCDEAAWTLLGISMAGFNAIISAAMAVLAVLVGYKGLKS</sequence>
<dbReference type="EMBL" id="RBIM01000008">
    <property type="protein sequence ID" value="RKQ94254.1"/>
    <property type="molecule type" value="Genomic_DNA"/>
</dbReference>
<gene>
    <name evidence="6" type="ORF">C7435_3228</name>
</gene>
<reference evidence="6 7" key="1">
    <citation type="submission" date="2018-10" db="EMBL/GenBank/DDBJ databases">
        <title>Genomic Encyclopedia of Type Strains, Phase IV (KMG-IV): sequencing the most valuable type-strain genomes for metagenomic binning, comparative biology and taxonomic classification.</title>
        <authorList>
            <person name="Goeker M."/>
        </authorList>
    </citation>
    <scope>NUCLEOTIDE SEQUENCE [LARGE SCALE GENOMIC DNA]</scope>
    <source>
        <strain evidence="6 7">DSM 4734</strain>
    </source>
</reference>
<dbReference type="RefSeq" id="WP_170150519.1">
    <property type="nucleotide sequence ID" value="NZ_RBIM01000008.1"/>
</dbReference>
<feature type="transmembrane region" description="Helical" evidence="5">
    <location>
        <begin position="53"/>
        <end position="70"/>
    </location>
</feature>
<keyword evidence="2 5" id="KW-0812">Transmembrane</keyword>
<dbReference type="SUPFAM" id="SSF158442">
    <property type="entry name" value="DsbB-like"/>
    <property type="match status" value="1"/>
</dbReference>
<evidence type="ECO:0000313" key="6">
    <source>
        <dbReference type="EMBL" id="RKQ94254.1"/>
    </source>
</evidence>
<dbReference type="InterPro" id="IPR023380">
    <property type="entry name" value="DsbB-like_sf"/>
</dbReference>
<evidence type="ECO:0000256" key="2">
    <source>
        <dbReference type="ARBA" id="ARBA00022692"/>
    </source>
</evidence>
<dbReference type="GO" id="GO:0016020">
    <property type="term" value="C:membrane"/>
    <property type="evidence" value="ECO:0007669"/>
    <property type="project" value="UniProtKB-SubCell"/>
</dbReference>
<name>A0A495CYA9_9PROT</name>
<protein>
    <submittedName>
        <fullName evidence="6">Disulfide bond formation protein DsbB</fullName>
    </submittedName>
</protein>
<dbReference type="Gene3D" id="1.20.1550.10">
    <property type="entry name" value="DsbB-like"/>
    <property type="match status" value="1"/>
</dbReference>
<dbReference type="GO" id="GO:0006457">
    <property type="term" value="P:protein folding"/>
    <property type="evidence" value="ECO:0007669"/>
    <property type="project" value="InterPro"/>
</dbReference>
<dbReference type="InterPro" id="IPR024199">
    <property type="entry name" value="Uncharacterised_DsbB"/>
</dbReference>